<accession>A0A1X9WD81</accession>
<dbReference type="PROSITE" id="PS00668">
    <property type="entry name" value="COMPLEX1_ND1_2"/>
    <property type="match status" value="1"/>
</dbReference>
<evidence type="ECO:0000256" key="4">
    <source>
        <dbReference type="ARBA" id="ARBA00022692"/>
    </source>
</evidence>
<evidence type="ECO:0000256" key="1">
    <source>
        <dbReference type="ARBA" id="ARBA00004141"/>
    </source>
</evidence>
<evidence type="ECO:0000256" key="9">
    <source>
        <dbReference type="SAM" id="Phobius"/>
    </source>
</evidence>
<dbReference type="AlphaFoldDB" id="A0A1X9WD81"/>
<feature type="transmembrane region" description="Helical" evidence="9">
    <location>
        <begin position="100"/>
        <end position="122"/>
    </location>
</feature>
<keyword evidence="8" id="KW-0830">Ubiquinone</keyword>
<sequence>MIYIYILYILESFIMVVPILLSVAFFTLLERKLLSYSQLRKGPNVVGSGFLQPIADGFKLFIKEVVLPLSSQNFLYILSPLFVFFLSLFLWSIFFFSKLFFVFNSFFFFLSVSSFSVFFFLSSGWSSNSSFAILGSIRAAAQMISYEVVMSFILVFFFFIMKTNSFFFIMEFSCFFENFLFYFILFFFWMVVILAETNRSPFDLTEGESELVSGFNVEYSAGPFAFFFLAEYGMILLMSSLSGMIFFSGLVFFCKLLYLKLIFFIIYVSFFFVWVRCTFPRKRYDFLMDMMWVGILPINIIILIFFFVLFYIF</sequence>
<dbReference type="InterPro" id="IPR001694">
    <property type="entry name" value="NADH_UbQ_OxRdtase_su1/FPO"/>
</dbReference>
<feature type="transmembrane region" description="Helical" evidence="9">
    <location>
        <begin position="143"/>
        <end position="161"/>
    </location>
</feature>
<name>A0A1X9WD81_PARRR</name>
<geneLocation type="mitochondrion" evidence="10"/>
<reference evidence="10" key="1">
    <citation type="journal article" date="2017" name="Sci. Rep.">
        <title>The mitochondrial genomes of the acoelomorph worms Paratomella rubra, Isodiametra pulchra and Archaphanostoma ylvae.</title>
        <authorList>
            <person name="Robertson H.E."/>
            <person name="Lapraz F."/>
            <person name="Egger B."/>
            <person name="Telford M.J."/>
            <person name="Schiffer P.H."/>
        </authorList>
    </citation>
    <scope>NUCLEOTIDE SEQUENCE</scope>
</reference>
<comment type="subcellular location">
    <subcellularLocation>
        <location evidence="1">Membrane</location>
        <topology evidence="1">Multi-pass membrane protein</topology>
    </subcellularLocation>
    <subcellularLocation>
        <location evidence="7">Mitochondrion inner membrane</location>
        <topology evidence="7">Multi-pass membrane protein</topology>
    </subcellularLocation>
</comment>
<dbReference type="GO" id="GO:0009060">
    <property type="term" value="P:aerobic respiration"/>
    <property type="evidence" value="ECO:0007669"/>
    <property type="project" value="TreeGrafter"/>
</dbReference>
<keyword evidence="7" id="KW-0520">NAD</keyword>
<proteinExistence type="inferred from homology"/>
<dbReference type="PANTHER" id="PTHR11432">
    <property type="entry name" value="NADH DEHYDROGENASE SUBUNIT 1"/>
    <property type="match status" value="1"/>
</dbReference>
<keyword evidence="5 9" id="KW-1133">Transmembrane helix</keyword>
<dbReference type="GO" id="GO:0003954">
    <property type="term" value="F:NADH dehydrogenase activity"/>
    <property type="evidence" value="ECO:0007669"/>
    <property type="project" value="TreeGrafter"/>
</dbReference>
<dbReference type="EMBL" id="KY825222">
    <property type="protein sequence ID" value="ARS00882.1"/>
    <property type="molecule type" value="Genomic_DNA"/>
</dbReference>
<evidence type="ECO:0000313" key="10">
    <source>
        <dbReference type="EMBL" id="ARS00882.1"/>
    </source>
</evidence>
<keyword evidence="6 9" id="KW-0472">Membrane</keyword>
<feature type="transmembrane region" description="Helical" evidence="9">
    <location>
        <begin position="73"/>
        <end position="94"/>
    </location>
</feature>
<organism evidence="10">
    <name type="scientific">Paratomella rubra</name>
    <name type="common">Acoelomorph flatworm</name>
    <dbReference type="NCBI Taxonomy" id="90914"/>
    <lineage>
        <taxon>Eukaryota</taxon>
        <taxon>Metazoa</taxon>
        <taxon>Xenacoelomorpha</taxon>
        <taxon>Acoelomorpha</taxon>
        <taxon>Acoela</taxon>
        <taxon>Paratomellidae</taxon>
        <taxon>Paratomella</taxon>
    </lineage>
</organism>
<keyword evidence="4 7" id="KW-0812">Transmembrane</keyword>
<feature type="transmembrane region" description="Helical" evidence="9">
    <location>
        <begin position="224"/>
        <end position="251"/>
    </location>
</feature>
<feature type="transmembrane region" description="Helical" evidence="9">
    <location>
        <begin position="257"/>
        <end position="279"/>
    </location>
</feature>
<evidence type="ECO:0000256" key="8">
    <source>
        <dbReference type="RuleBase" id="RU000473"/>
    </source>
</evidence>
<evidence type="ECO:0000256" key="7">
    <source>
        <dbReference type="RuleBase" id="RU000471"/>
    </source>
</evidence>
<protein>
    <recommendedName>
        <fullName evidence="3 8">NADH-ubiquinone oxidoreductase chain 1</fullName>
        <ecNumber evidence="8">7.1.1.2</ecNumber>
    </recommendedName>
</protein>
<dbReference type="EC" id="7.1.1.2" evidence="8"/>
<gene>
    <name evidence="10" type="primary">nad1</name>
</gene>
<feature type="transmembrane region" description="Helical" evidence="9">
    <location>
        <begin position="167"/>
        <end position="195"/>
    </location>
</feature>
<dbReference type="Pfam" id="PF00146">
    <property type="entry name" value="NADHdh"/>
    <property type="match status" value="1"/>
</dbReference>
<feature type="transmembrane region" description="Helical" evidence="9">
    <location>
        <begin position="291"/>
        <end position="312"/>
    </location>
</feature>
<evidence type="ECO:0000256" key="3">
    <source>
        <dbReference type="ARBA" id="ARBA00021009"/>
    </source>
</evidence>
<dbReference type="PANTHER" id="PTHR11432:SF3">
    <property type="entry name" value="NADH-UBIQUINONE OXIDOREDUCTASE CHAIN 1"/>
    <property type="match status" value="1"/>
</dbReference>
<dbReference type="PROSITE" id="PS00667">
    <property type="entry name" value="COMPLEX1_ND1_1"/>
    <property type="match status" value="1"/>
</dbReference>
<feature type="transmembrane region" description="Helical" evidence="9">
    <location>
        <begin position="6"/>
        <end position="29"/>
    </location>
</feature>
<comment type="similarity">
    <text evidence="2 7">Belongs to the complex I subunit 1 family.</text>
</comment>
<dbReference type="InterPro" id="IPR018086">
    <property type="entry name" value="NADH_UbQ_OxRdtase_su1_CS"/>
</dbReference>
<keyword evidence="8 10" id="KW-0496">Mitochondrion</keyword>
<evidence type="ECO:0000256" key="5">
    <source>
        <dbReference type="ARBA" id="ARBA00022989"/>
    </source>
</evidence>
<dbReference type="HAMAP" id="MF_01350">
    <property type="entry name" value="NDH1_NuoH"/>
    <property type="match status" value="1"/>
</dbReference>
<dbReference type="GO" id="GO:0005743">
    <property type="term" value="C:mitochondrial inner membrane"/>
    <property type="evidence" value="ECO:0007669"/>
    <property type="project" value="UniProtKB-SubCell"/>
</dbReference>
<evidence type="ECO:0000256" key="6">
    <source>
        <dbReference type="ARBA" id="ARBA00023136"/>
    </source>
</evidence>
<comment type="catalytic activity">
    <reaction evidence="8">
        <text>a ubiquinone + NADH + 5 H(+)(in) = a ubiquinol + NAD(+) + 4 H(+)(out)</text>
        <dbReference type="Rhea" id="RHEA:29091"/>
        <dbReference type="Rhea" id="RHEA-COMP:9565"/>
        <dbReference type="Rhea" id="RHEA-COMP:9566"/>
        <dbReference type="ChEBI" id="CHEBI:15378"/>
        <dbReference type="ChEBI" id="CHEBI:16389"/>
        <dbReference type="ChEBI" id="CHEBI:17976"/>
        <dbReference type="ChEBI" id="CHEBI:57540"/>
        <dbReference type="ChEBI" id="CHEBI:57945"/>
        <dbReference type="EC" id="7.1.1.2"/>
    </reaction>
</comment>
<dbReference type="GO" id="GO:0008137">
    <property type="term" value="F:NADH dehydrogenase (ubiquinone) activity"/>
    <property type="evidence" value="ECO:0007669"/>
    <property type="project" value="UniProtKB-EC"/>
</dbReference>
<evidence type="ECO:0000256" key="2">
    <source>
        <dbReference type="ARBA" id="ARBA00010535"/>
    </source>
</evidence>